<dbReference type="KEGG" id="evi:Echvi_3831"/>
<dbReference type="HOGENOM" id="CLU_1903372_0_0_10"/>
<dbReference type="Proteomes" id="UP000010796">
    <property type="component" value="Chromosome"/>
</dbReference>
<organism evidence="2 3">
    <name type="scientific">Echinicola vietnamensis (strain DSM 17526 / LMG 23754 / KMM 6221)</name>
    <dbReference type="NCBI Taxonomy" id="926556"/>
    <lineage>
        <taxon>Bacteria</taxon>
        <taxon>Pseudomonadati</taxon>
        <taxon>Bacteroidota</taxon>
        <taxon>Cytophagia</taxon>
        <taxon>Cytophagales</taxon>
        <taxon>Cyclobacteriaceae</taxon>
        <taxon>Echinicola</taxon>
    </lineage>
</organism>
<evidence type="ECO:0000256" key="1">
    <source>
        <dbReference type="SAM" id="Phobius"/>
    </source>
</evidence>
<keyword evidence="1" id="KW-0472">Membrane</keyword>
<proteinExistence type="predicted"/>
<sequence length="133" mass="15933">MVVMKRYNYHLILMLLVIFFTIFLWLVGEFDEFPRQDINCKLHHDFFNEKITDGRVKEKFIDYNNHGYKIVKIENGDDTYEVHFDLEENNKDFEKLEVSDIVNKSSNSFILEVNEEYTVKLGFTCLYDTIPSN</sequence>
<gene>
    <name evidence="2" type="ordered locus">Echvi_3831</name>
</gene>
<accession>L0G430</accession>
<protein>
    <submittedName>
        <fullName evidence="2">Uncharacterized protein</fullName>
    </submittedName>
</protein>
<feature type="transmembrane region" description="Helical" evidence="1">
    <location>
        <begin position="7"/>
        <end position="27"/>
    </location>
</feature>
<keyword evidence="1" id="KW-1133">Transmembrane helix</keyword>
<reference evidence="3" key="1">
    <citation type="submission" date="2012-02" db="EMBL/GenBank/DDBJ databases">
        <title>The complete genome of Echinicola vietnamensis DSM 17526.</title>
        <authorList>
            <person name="Lucas S."/>
            <person name="Copeland A."/>
            <person name="Lapidus A."/>
            <person name="Glavina del Rio T."/>
            <person name="Dalin E."/>
            <person name="Tice H."/>
            <person name="Bruce D."/>
            <person name="Goodwin L."/>
            <person name="Pitluck S."/>
            <person name="Peters L."/>
            <person name="Ovchinnikova G."/>
            <person name="Teshima H."/>
            <person name="Kyrpides N."/>
            <person name="Mavromatis K."/>
            <person name="Ivanova N."/>
            <person name="Brettin T."/>
            <person name="Detter J.C."/>
            <person name="Han C."/>
            <person name="Larimer F."/>
            <person name="Land M."/>
            <person name="Hauser L."/>
            <person name="Markowitz V."/>
            <person name="Cheng J.-F."/>
            <person name="Hugenholtz P."/>
            <person name="Woyke T."/>
            <person name="Wu D."/>
            <person name="Brambilla E."/>
            <person name="Klenk H.-P."/>
            <person name="Eisen J.A."/>
        </authorList>
    </citation>
    <scope>NUCLEOTIDE SEQUENCE [LARGE SCALE GENOMIC DNA]</scope>
    <source>
        <strain evidence="3">DSM 17526 / LMG 23754 / KMM 6221</strain>
    </source>
</reference>
<dbReference type="AlphaFoldDB" id="L0G430"/>
<name>L0G430_ECHVK</name>
<evidence type="ECO:0000313" key="2">
    <source>
        <dbReference type="EMBL" id="AGA80043.1"/>
    </source>
</evidence>
<evidence type="ECO:0000313" key="3">
    <source>
        <dbReference type="Proteomes" id="UP000010796"/>
    </source>
</evidence>
<keyword evidence="1" id="KW-0812">Transmembrane</keyword>
<keyword evidence="3" id="KW-1185">Reference proteome</keyword>
<dbReference type="EMBL" id="CP003346">
    <property type="protein sequence ID" value="AGA80043.1"/>
    <property type="molecule type" value="Genomic_DNA"/>
</dbReference>